<dbReference type="PANTHER" id="PTHR13256:SF16">
    <property type="entry name" value="ALPHA_BETA-TUBULIN-N-ACETYLTRANSFERASE 9"/>
    <property type="match status" value="1"/>
</dbReference>
<dbReference type="Proteomes" id="UP000034680">
    <property type="component" value="Unassembled WGS sequence"/>
</dbReference>
<dbReference type="PROSITE" id="PS51186">
    <property type="entry name" value="GNAT"/>
    <property type="match status" value="1"/>
</dbReference>
<dbReference type="STRING" id="1214573.A0A0G2FQN0"/>
<evidence type="ECO:0000256" key="3">
    <source>
        <dbReference type="ARBA" id="ARBA00023315"/>
    </source>
</evidence>
<dbReference type="GO" id="GO:0008080">
    <property type="term" value="F:N-acetyltransferase activity"/>
    <property type="evidence" value="ECO:0007669"/>
    <property type="project" value="InterPro"/>
</dbReference>
<evidence type="ECO:0000256" key="2">
    <source>
        <dbReference type="ARBA" id="ARBA00022679"/>
    </source>
</evidence>
<dbReference type="InterPro" id="IPR000182">
    <property type="entry name" value="GNAT_dom"/>
</dbReference>
<keyword evidence="6" id="KW-0436">Ligase</keyword>
<dbReference type="Pfam" id="PF13302">
    <property type="entry name" value="Acetyltransf_3"/>
    <property type="match status" value="1"/>
</dbReference>
<keyword evidence="7" id="KW-1185">Reference proteome</keyword>
<comment type="caution">
    <text evidence="6">The sequence shown here is derived from an EMBL/GenBank/DDBJ whole genome shotgun (WGS) entry which is preliminary data.</text>
</comment>
<keyword evidence="6" id="KW-0030">Aminoacyl-tRNA synthetase</keyword>
<dbReference type="SUPFAM" id="SSF55729">
    <property type="entry name" value="Acyl-CoA N-acyltransferases (Nat)"/>
    <property type="match status" value="1"/>
</dbReference>
<evidence type="ECO:0000259" key="5">
    <source>
        <dbReference type="PROSITE" id="PS51186"/>
    </source>
</evidence>
<protein>
    <submittedName>
        <fullName evidence="6">Putative methionyl-trna synthetase</fullName>
    </submittedName>
</protein>
<dbReference type="InterPro" id="IPR039135">
    <property type="entry name" value="NAT9-like"/>
</dbReference>
<evidence type="ECO:0000313" key="7">
    <source>
        <dbReference type="Proteomes" id="UP000034680"/>
    </source>
</evidence>
<dbReference type="GO" id="GO:0004812">
    <property type="term" value="F:aminoacyl-tRNA ligase activity"/>
    <property type="evidence" value="ECO:0007669"/>
    <property type="project" value="UniProtKB-KW"/>
</dbReference>
<organism evidence="6 7">
    <name type="scientific">Diaporthe ampelina</name>
    <dbReference type="NCBI Taxonomy" id="1214573"/>
    <lineage>
        <taxon>Eukaryota</taxon>
        <taxon>Fungi</taxon>
        <taxon>Dikarya</taxon>
        <taxon>Ascomycota</taxon>
        <taxon>Pezizomycotina</taxon>
        <taxon>Sordariomycetes</taxon>
        <taxon>Sordariomycetidae</taxon>
        <taxon>Diaporthales</taxon>
        <taxon>Diaporthaceae</taxon>
        <taxon>Diaporthe</taxon>
    </lineage>
</organism>
<dbReference type="EMBL" id="LCUC01000133">
    <property type="protein sequence ID" value="KKY36316.1"/>
    <property type="molecule type" value="Genomic_DNA"/>
</dbReference>
<dbReference type="PANTHER" id="PTHR13256">
    <property type="entry name" value="N-ACETYLTRANSFERASE 9"/>
    <property type="match status" value="1"/>
</dbReference>
<keyword evidence="2" id="KW-0808">Transferase</keyword>
<keyword evidence="3" id="KW-0012">Acyltransferase</keyword>
<evidence type="ECO:0000313" key="6">
    <source>
        <dbReference type="EMBL" id="KKY36316.1"/>
    </source>
</evidence>
<evidence type="ECO:0000256" key="1">
    <source>
        <dbReference type="ARBA" id="ARBA00009342"/>
    </source>
</evidence>
<feature type="region of interest" description="Disordered" evidence="4">
    <location>
        <begin position="16"/>
        <end position="35"/>
    </location>
</feature>
<reference evidence="6 7" key="2">
    <citation type="submission" date="2015-05" db="EMBL/GenBank/DDBJ databases">
        <authorList>
            <person name="Morales-Cruz A."/>
            <person name="Amrine K.C."/>
            <person name="Cantu D."/>
        </authorList>
    </citation>
    <scope>NUCLEOTIDE SEQUENCE [LARGE SCALE GENOMIC DNA]</scope>
    <source>
        <strain evidence="6">DA912</strain>
    </source>
</reference>
<dbReference type="OrthoDB" id="5043642at2759"/>
<accession>A0A0G2FQN0</accession>
<sequence>MVTGVEMKCSVIQEATASEPLTTEEEYENQQSWRESQDKLTFILCKPVTTSDDPKPSVQAGDVDSPDKMIGDINFFLYPWDAEAEDDGADTGGAQPSYCVGEIDIMIASQEDRGRGLGKAAVSTFMHYIWSNRAAILREYQAAAQPELKSLMAKIKATNAQSIALFKSLGFEQEGDVNYFGEVKLVLQDLDRLATPPDGYRVVEFKRPVN</sequence>
<name>A0A0G2FQN0_9PEZI</name>
<dbReference type="Gene3D" id="3.40.630.30">
    <property type="match status" value="1"/>
</dbReference>
<reference evidence="6 7" key="1">
    <citation type="submission" date="2015-05" db="EMBL/GenBank/DDBJ databases">
        <title>Distinctive expansion of gene families associated with plant cell wall degradation and secondary metabolism in the genomes of grapevine trunk pathogens.</title>
        <authorList>
            <person name="Lawrence D.P."/>
            <person name="Travadon R."/>
            <person name="Rolshausen P.E."/>
            <person name="Baumgartner K."/>
        </authorList>
    </citation>
    <scope>NUCLEOTIDE SEQUENCE [LARGE SCALE GENOMIC DNA]</scope>
    <source>
        <strain evidence="6">DA912</strain>
    </source>
</reference>
<proteinExistence type="inferred from homology"/>
<gene>
    <name evidence="6" type="ORF">UCDDA912_g03760</name>
</gene>
<dbReference type="InterPro" id="IPR016181">
    <property type="entry name" value="Acyl_CoA_acyltransferase"/>
</dbReference>
<feature type="domain" description="N-acetyltransferase" evidence="5">
    <location>
        <begin position="43"/>
        <end position="192"/>
    </location>
</feature>
<dbReference type="AlphaFoldDB" id="A0A0G2FQN0"/>
<comment type="similarity">
    <text evidence="1">Belongs to the acetyltransferase family. GNAT subfamily.</text>
</comment>
<evidence type="ECO:0000256" key="4">
    <source>
        <dbReference type="SAM" id="MobiDB-lite"/>
    </source>
</evidence>